<dbReference type="PANTHER" id="PTHR42647">
    <property type="entry name" value="SBP (S-RIBONUCLEASE BINDING PROTEIN) FAMILY PROTEIN"/>
    <property type="match status" value="1"/>
</dbReference>
<evidence type="ECO:0000256" key="2">
    <source>
        <dbReference type="ARBA" id="ARBA00022771"/>
    </source>
</evidence>
<evidence type="ECO:0000256" key="3">
    <source>
        <dbReference type="ARBA" id="ARBA00022833"/>
    </source>
</evidence>
<evidence type="ECO:0000313" key="5">
    <source>
        <dbReference type="EMBL" id="SPC89601.1"/>
    </source>
</evidence>
<keyword evidence="3" id="KW-0862">Zinc</keyword>
<keyword evidence="1" id="KW-0479">Metal-binding</keyword>
<feature type="coiled-coil region" evidence="4">
    <location>
        <begin position="134"/>
        <end position="196"/>
    </location>
</feature>
<evidence type="ECO:0000256" key="4">
    <source>
        <dbReference type="SAM" id="Coils"/>
    </source>
</evidence>
<proteinExistence type="predicted"/>
<name>A0A2N9FRP0_FAGSY</name>
<dbReference type="PANTHER" id="PTHR42647:SF22">
    <property type="entry name" value="BOI-RELATED E3 UBIQUITIN-PROTEIN LIGASE 2-RELATED"/>
    <property type="match status" value="1"/>
</dbReference>
<dbReference type="EMBL" id="OIVN01001079">
    <property type="protein sequence ID" value="SPC89601.1"/>
    <property type="molecule type" value="Genomic_DNA"/>
</dbReference>
<organism evidence="5">
    <name type="scientific">Fagus sylvatica</name>
    <name type="common">Beechnut</name>
    <dbReference type="NCBI Taxonomy" id="28930"/>
    <lineage>
        <taxon>Eukaryota</taxon>
        <taxon>Viridiplantae</taxon>
        <taxon>Streptophyta</taxon>
        <taxon>Embryophyta</taxon>
        <taxon>Tracheophyta</taxon>
        <taxon>Spermatophyta</taxon>
        <taxon>Magnoliopsida</taxon>
        <taxon>eudicotyledons</taxon>
        <taxon>Gunneridae</taxon>
        <taxon>Pentapetalae</taxon>
        <taxon>rosids</taxon>
        <taxon>fabids</taxon>
        <taxon>Fagales</taxon>
        <taxon>Fagaceae</taxon>
        <taxon>Fagus</taxon>
    </lineage>
</organism>
<dbReference type="AlphaFoldDB" id="A0A2N9FRP0"/>
<dbReference type="GO" id="GO:0008270">
    <property type="term" value="F:zinc ion binding"/>
    <property type="evidence" value="ECO:0007669"/>
    <property type="project" value="UniProtKB-KW"/>
</dbReference>
<reference evidence="5" key="1">
    <citation type="submission" date="2018-02" db="EMBL/GenBank/DDBJ databases">
        <authorList>
            <person name="Cohen D.B."/>
            <person name="Kent A.D."/>
        </authorList>
    </citation>
    <scope>NUCLEOTIDE SEQUENCE</scope>
</reference>
<gene>
    <name evidence="5" type="ORF">FSB_LOCUS17483</name>
</gene>
<evidence type="ECO:0008006" key="6">
    <source>
        <dbReference type="Google" id="ProtNLM"/>
    </source>
</evidence>
<keyword evidence="2" id="KW-0863">Zinc-finger</keyword>
<accession>A0A2N9FRP0</accession>
<keyword evidence="4" id="KW-0175">Coiled coil</keyword>
<sequence length="230" mass="26461">MAVQAQFFSENMGLPMCGLHDPNSLGVVDHHDRRFSIHQYPQQISHFHLPHTTTQKLAVHCNNEGISTLSSSCNSFPPMAFFQSLDAQFELQRQEINYILQFQNERLRIALQEQRKQELAVLLSNVESKTLNFLRQKEENLAQATMRSMELQECLKKAEMEKETWQRLAKGNESLVIDLNNTLEQVKERLVLASNTAEDTASFCGSSCYQRENQDNRGQETQTPLFVQVL</sequence>
<evidence type="ECO:0000256" key="1">
    <source>
        <dbReference type="ARBA" id="ARBA00022723"/>
    </source>
</evidence>
<protein>
    <recommendedName>
        <fullName evidence="6">BOI-related E3 ubiquitin-protein ligase 2</fullName>
    </recommendedName>
</protein>
<dbReference type="GO" id="GO:0004842">
    <property type="term" value="F:ubiquitin-protein transferase activity"/>
    <property type="evidence" value="ECO:0007669"/>
    <property type="project" value="TreeGrafter"/>
</dbReference>